<sequence length="213" mass="24469">MSRWCVLVLVGAVCSLSAAEPKKLGATFSIGEVDLWEWIGQRLRVLEHDGTLAKWQQTQRDRIRDQFEQPMPVSLSATQSPTTFLVDPSVRLPATYDGQPPGRWVNPFDASTWPSPPLGMTYHYPRALVFFDGRDRKQRRWATQFTADRPITWILTGGRPQTLARTLNAPVYFDQGGYLSRKLRLRSVPSVVVQAHRYWEVTEHDVSFWENQP</sequence>
<name>A0AAE5GLA3_9VIBR</name>
<evidence type="ECO:0000313" key="1">
    <source>
        <dbReference type="EMBL" id="AIW22912.1"/>
    </source>
</evidence>
<organism evidence="1 2">
    <name type="scientific">Vibrio coralliilyticus</name>
    <dbReference type="NCBI Taxonomy" id="190893"/>
    <lineage>
        <taxon>Bacteria</taxon>
        <taxon>Pseudomonadati</taxon>
        <taxon>Pseudomonadota</taxon>
        <taxon>Gammaproteobacteria</taxon>
        <taxon>Vibrionales</taxon>
        <taxon>Vibrionaceae</taxon>
        <taxon>Vibrio</taxon>
    </lineage>
</organism>
<reference evidence="1 2" key="1">
    <citation type="submission" date="2014-10" db="EMBL/GenBank/DDBJ databases">
        <title>The Complete Genome Sequence for the Shellfish Pathogen Vibrio coralliilyticus RE98 Isolated from a Shellfish Hatchery.</title>
        <authorList>
            <person name="Richards G.P."/>
            <person name="Bono J.L."/>
            <person name="Watson M.A."/>
            <person name="Needleman D.S."/>
        </authorList>
    </citation>
    <scope>NUCLEOTIDE SEQUENCE [LARGE SCALE GENOMIC DNA]</scope>
    <source>
        <strain evidence="1 2">RE98</strain>
        <plasmid evidence="1 2">p319</plasmid>
    </source>
</reference>
<dbReference type="KEGG" id="vcy:IX92_28175"/>
<gene>
    <name evidence="1" type="ORF">IX92_28175</name>
</gene>
<dbReference type="EMBL" id="CP009620">
    <property type="protein sequence ID" value="AIW22912.1"/>
    <property type="molecule type" value="Genomic_DNA"/>
</dbReference>
<protein>
    <submittedName>
        <fullName evidence="1">Uncharacterized protein</fullName>
    </submittedName>
</protein>
<geneLocation type="plasmid" evidence="1 2">
    <name>p319</name>
</geneLocation>
<accession>A0AAE5GLA3</accession>
<evidence type="ECO:0000313" key="2">
    <source>
        <dbReference type="Proteomes" id="UP000030081"/>
    </source>
</evidence>
<keyword evidence="2" id="KW-1185">Reference proteome</keyword>
<dbReference type="Proteomes" id="UP000030081">
    <property type="component" value="Plasmid p319"/>
</dbReference>
<dbReference type="AlphaFoldDB" id="A0AAE5GLA3"/>
<proteinExistence type="predicted"/>
<keyword evidence="1" id="KW-0614">Plasmid</keyword>